<feature type="compositionally biased region" description="Low complexity" evidence="1">
    <location>
        <begin position="84"/>
        <end position="99"/>
    </location>
</feature>
<feature type="compositionally biased region" description="Basic residues" evidence="1">
    <location>
        <begin position="58"/>
        <end position="78"/>
    </location>
</feature>
<gene>
    <name evidence="2" type="ORF">BN2614_LOCUS3</name>
</gene>
<dbReference type="EMBL" id="CYRY02031416">
    <property type="protein sequence ID" value="VCX05455.1"/>
    <property type="molecule type" value="Genomic_DNA"/>
</dbReference>
<evidence type="ECO:0000256" key="1">
    <source>
        <dbReference type="SAM" id="MobiDB-lite"/>
    </source>
</evidence>
<proteinExistence type="predicted"/>
<name>A0A9X9Q3W5_GULGU</name>
<evidence type="ECO:0000313" key="3">
    <source>
        <dbReference type="Proteomes" id="UP000269945"/>
    </source>
</evidence>
<reference evidence="2 3" key="1">
    <citation type="submission" date="2018-10" db="EMBL/GenBank/DDBJ databases">
        <authorList>
            <person name="Ekblom R."/>
            <person name="Jareborg N."/>
        </authorList>
    </citation>
    <scope>NUCLEOTIDE SEQUENCE [LARGE SCALE GENOMIC DNA]</scope>
    <source>
        <tissue evidence="2">Muscle</tissue>
    </source>
</reference>
<sequence>MPRYQSPGGRSTWSCAPPRPEGAPLANSSRCPGLPTAWAPPAPGAGPGQLITPGHWPGRGRCRRRAPRGSRLSKRPAPKRSLAGGTSTSGYTPSSSRCW</sequence>
<keyword evidence="3" id="KW-1185">Reference proteome</keyword>
<dbReference type="Proteomes" id="UP000269945">
    <property type="component" value="Unassembled WGS sequence"/>
</dbReference>
<dbReference type="AlphaFoldDB" id="A0A9X9Q3W5"/>
<protein>
    <submittedName>
        <fullName evidence="2">Uncharacterized protein</fullName>
    </submittedName>
</protein>
<organism evidence="2 3">
    <name type="scientific">Gulo gulo</name>
    <name type="common">Wolverine</name>
    <name type="synonym">Gluton</name>
    <dbReference type="NCBI Taxonomy" id="48420"/>
    <lineage>
        <taxon>Eukaryota</taxon>
        <taxon>Metazoa</taxon>
        <taxon>Chordata</taxon>
        <taxon>Craniata</taxon>
        <taxon>Vertebrata</taxon>
        <taxon>Euteleostomi</taxon>
        <taxon>Mammalia</taxon>
        <taxon>Eutheria</taxon>
        <taxon>Laurasiatheria</taxon>
        <taxon>Carnivora</taxon>
        <taxon>Caniformia</taxon>
        <taxon>Musteloidea</taxon>
        <taxon>Mustelidae</taxon>
        <taxon>Guloninae</taxon>
        <taxon>Gulo</taxon>
    </lineage>
</organism>
<evidence type="ECO:0000313" key="2">
    <source>
        <dbReference type="EMBL" id="VCX05455.1"/>
    </source>
</evidence>
<comment type="caution">
    <text evidence="2">The sequence shown here is derived from an EMBL/GenBank/DDBJ whole genome shotgun (WGS) entry which is preliminary data.</text>
</comment>
<accession>A0A9X9Q3W5</accession>
<feature type="region of interest" description="Disordered" evidence="1">
    <location>
        <begin position="1"/>
        <end position="99"/>
    </location>
</feature>